<dbReference type="OrthoDB" id="1069523at2759"/>
<evidence type="ECO:0000313" key="6">
    <source>
        <dbReference type="EMBL" id="GHJ89681.1"/>
    </source>
</evidence>
<evidence type="ECO:0000256" key="4">
    <source>
        <dbReference type="ARBA" id="ARBA00023004"/>
    </source>
</evidence>
<reference evidence="6" key="1">
    <citation type="submission" date="2020-07" db="EMBL/GenBank/DDBJ databases">
        <title>Draft Genome Sequence of a Deep-Sea Yeast, Naganishia (Cryptococcus) liquefaciens strain N6.</title>
        <authorList>
            <person name="Han Y.W."/>
            <person name="Kajitani R."/>
            <person name="Morimoto H."/>
            <person name="Parhat M."/>
            <person name="Tsubouchi H."/>
            <person name="Bakenova O."/>
            <person name="Ogata M."/>
            <person name="Argunhan B."/>
            <person name="Aoki R."/>
            <person name="Kajiwara S."/>
            <person name="Itoh T."/>
            <person name="Iwasaki H."/>
        </authorList>
    </citation>
    <scope>NUCLEOTIDE SEQUENCE</scope>
    <source>
        <strain evidence="6">N6</strain>
    </source>
</reference>
<keyword evidence="7" id="KW-1185">Reference proteome</keyword>
<dbReference type="GO" id="GO:0046872">
    <property type="term" value="F:metal ion binding"/>
    <property type="evidence" value="ECO:0007669"/>
    <property type="project" value="UniProtKB-KW"/>
</dbReference>
<feature type="binding site" evidence="5">
    <location>
        <position position="299"/>
    </location>
    <ligand>
        <name>Fe cation</name>
        <dbReference type="ChEBI" id="CHEBI:24875"/>
        <note>catalytic</note>
    </ligand>
</feature>
<sequence>MFRKRGKRREAATHPYLAGNFAPVLGEYAMHPCEIVHGEVPVELKGGQYIRNGGNPVHPPESGRHYHWFDGDGMLHGVFFPEQGDPLPPLYTNRHLATPILSLSLLLMHSPLPSISLLISPLSSLHRIVTAVIHTFLLALEARVGTLSVANTNVLWWGSNLGSDAEVQVHVGAADEERSSTRQEEKDGRLLALCESGPPLEVRVPGLETVGWDRLKDKKSNADLRDRRRGWGWKRWGLGRIQEDWITAHPRVDPVNGDLVFYACQMFETPYVRVSVIDRHGHHKVWKQGVDCGAAKMMHDFGCSRKYAILLNLPLTLTPMNLLAWKPKPMIHFDRTLPSEFILVPRDSSSPPASFVDPEPSMIFHTANAWDDVDTETGGPTVEMVACRFRSAKLVYAAGAMPVPAEEFRAGIDDVVRLHYYRFLFSGVPDAPHQITHCFPLSEIPCEFPTCHPDMLMSKARYIYVCSMKEGGFDERLGGAAKVDCLVKADVVDLSRRGRQRGKGKACAVDKRTVMEMVRQQEALKEDEAPSGDDAAMQVFALPDGWYAQECRFVPRQGAIDEDDGFLLTYVYDERYLLDTGKAPCTSGTGSELWIINAKTMYAGMRAVVCRIKLPQRVPYGLHGTFVPAEHIRNQRVLPEPLPPQVPLLEKIYKSRLAHFVDVIYTRPQYRERGAIERTALHVLFPLSWVMLIMALTDAAKDHFRTYGMPEVLIFIDEIWRRATPYLHRDDLLSRLPIPQAVTGLFLFFSITFIARRLPILEVQ</sequence>
<evidence type="ECO:0000313" key="7">
    <source>
        <dbReference type="Proteomes" id="UP000620104"/>
    </source>
</evidence>
<dbReference type="InterPro" id="IPR004294">
    <property type="entry name" value="Carotenoid_Oase"/>
</dbReference>
<evidence type="ECO:0000256" key="3">
    <source>
        <dbReference type="ARBA" id="ARBA00023002"/>
    </source>
</evidence>
<feature type="binding site" evidence="5">
    <location>
        <position position="365"/>
    </location>
    <ligand>
        <name>Fe cation</name>
        <dbReference type="ChEBI" id="CHEBI:24875"/>
        <note>catalytic</note>
    </ligand>
</feature>
<dbReference type="AlphaFoldDB" id="A0A8H3YJN0"/>
<protein>
    <recommendedName>
        <fullName evidence="8">Carotenoid oxygenase</fullName>
    </recommendedName>
</protein>
<feature type="binding site" evidence="5">
    <location>
        <position position="623"/>
    </location>
    <ligand>
        <name>Fe cation</name>
        <dbReference type="ChEBI" id="CHEBI:24875"/>
        <note>catalytic</note>
    </ligand>
</feature>
<evidence type="ECO:0000256" key="1">
    <source>
        <dbReference type="ARBA" id="ARBA00006787"/>
    </source>
</evidence>
<evidence type="ECO:0000256" key="2">
    <source>
        <dbReference type="ARBA" id="ARBA00022723"/>
    </source>
</evidence>
<dbReference type="PANTHER" id="PTHR10543">
    <property type="entry name" value="BETA-CAROTENE DIOXYGENASE"/>
    <property type="match status" value="1"/>
</dbReference>
<keyword evidence="2 5" id="KW-0479">Metal-binding</keyword>
<organism evidence="6 7">
    <name type="scientific">Naganishia liquefaciens</name>
    <dbReference type="NCBI Taxonomy" id="104408"/>
    <lineage>
        <taxon>Eukaryota</taxon>
        <taxon>Fungi</taxon>
        <taxon>Dikarya</taxon>
        <taxon>Basidiomycota</taxon>
        <taxon>Agaricomycotina</taxon>
        <taxon>Tremellomycetes</taxon>
        <taxon>Filobasidiales</taxon>
        <taxon>Filobasidiaceae</taxon>
        <taxon>Naganishia</taxon>
    </lineage>
</organism>
<name>A0A8H3YJN0_9TREE</name>
<dbReference type="GO" id="GO:0010436">
    <property type="term" value="F:carotenoid dioxygenase activity"/>
    <property type="evidence" value="ECO:0007669"/>
    <property type="project" value="TreeGrafter"/>
</dbReference>
<dbReference type="Pfam" id="PF03055">
    <property type="entry name" value="RPE65"/>
    <property type="match status" value="1"/>
</dbReference>
<comment type="similarity">
    <text evidence="1">Belongs to the carotenoid oxygenase family.</text>
</comment>
<comment type="caution">
    <text evidence="6">The sequence shown here is derived from an EMBL/GenBank/DDBJ whole genome shotgun (WGS) entry which is preliminary data.</text>
</comment>
<evidence type="ECO:0008006" key="8">
    <source>
        <dbReference type="Google" id="ProtNLM"/>
    </source>
</evidence>
<dbReference type="GO" id="GO:0016121">
    <property type="term" value="P:carotene catabolic process"/>
    <property type="evidence" value="ECO:0007669"/>
    <property type="project" value="TreeGrafter"/>
</dbReference>
<keyword evidence="3" id="KW-0560">Oxidoreductase</keyword>
<dbReference type="PANTHER" id="PTHR10543:SF89">
    <property type="entry name" value="CAROTENOID 9,10(9',10')-CLEAVAGE DIOXYGENASE 1"/>
    <property type="match status" value="1"/>
</dbReference>
<accession>A0A8H3YJN0</accession>
<feature type="binding site" evidence="5">
    <location>
        <position position="249"/>
    </location>
    <ligand>
        <name>Fe cation</name>
        <dbReference type="ChEBI" id="CHEBI:24875"/>
        <note>catalytic</note>
    </ligand>
</feature>
<gene>
    <name evidence="6" type="ORF">NliqN6_6083</name>
</gene>
<dbReference type="EMBL" id="BLZA01000049">
    <property type="protein sequence ID" value="GHJ89681.1"/>
    <property type="molecule type" value="Genomic_DNA"/>
</dbReference>
<proteinExistence type="inferred from homology"/>
<dbReference type="Proteomes" id="UP000620104">
    <property type="component" value="Unassembled WGS sequence"/>
</dbReference>
<keyword evidence="4 5" id="KW-0408">Iron</keyword>
<evidence type="ECO:0000256" key="5">
    <source>
        <dbReference type="PIRSR" id="PIRSR604294-1"/>
    </source>
</evidence>
<comment type="cofactor">
    <cofactor evidence="5">
        <name>Fe(2+)</name>
        <dbReference type="ChEBI" id="CHEBI:29033"/>
    </cofactor>
    <text evidence="5">Binds 1 Fe(2+) ion per subunit.</text>
</comment>